<evidence type="ECO:0000313" key="2">
    <source>
        <dbReference type="EMBL" id="QDQ09755.1"/>
    </source>
</evidence>
<sequence>MHKSRRRLSCVVPTPPARSTGEQTVIVVVVLVLGAALARAGLPVVVIAEVLTATGLVGAQLARRAPLAPDAR</sequence>
<dbReference type="AlphaFoldDB" id="A0A516R266"/>
<accession>A0A516R266</accession>
<keyword evidence="1" id="KW-0472">Membrane</keyword>
<organism evidence="2 3">
    <name type="scientific">Streptomyces spectabilis</name>
    <dbReference type="NCBI Taxonomy" id="68270"/>
    <lineage>
        <taxon>Bacteria</taxon>
        <taxon>Bacillati</taxon>
        <taxon>Actinomycetota</taxon>
        <taxon>Actinomycetes</taxon>
        <taxon>Kitasatosporales</taxon>
        <taxon>Streptomycetaceae</taxon>
        <taxon>Streptomyces</taxon>
    </lineage>
</organism>
<dbReference type="Proteomes" id="UP000316806">
    <property type="component" value="Chromosome"/>
</dbReference>
<feature type="transmembrane region" description="Helical" evidence="1">
    <location>
        <begin position="21"/>
        <end position="38"/>
    </location>
</feature>
<keyword evidence="1" id="KW-1133">Transmembrane helix</keyword>
<name>A0A516R266_STRST</name>
<evidence type="ECO:0000313" key="3">
    <source>
        <dbReference type="Proteomes" id="UP000316806"/>
    </source>
</evidence>
<keyword evidence="1" id="KW-0812">Transmembrane</keyword>
<dbReference type="EMBL" id="CP040916">
    <property type="protein sequence ID" value="QDQ09755.1"/>
    <property type="molecule type" value="Genomic_DNA"/>
</dbReference>
<gene>
    <name evidence="2" type="ORF">FH965_03595</name>
</gene>
<reference evidence="2 3" key="1">
    <citation type="journal article" date="2019" name="J. Ind. Microbiol. Biotechnol.">
        <title>The complete genomic sequence of Streptomyces spectabilis NRRL-2792 and identification of secondary metabolite biosynthetic gene clusters.</title>
        <authorList>
            <person name="Sinha A."/>
            <person name="Phillips-Salemka S."/>
            <person name="Niraula T.A."/>
            <person name="Short K.A."/>
            <person name="Niraula N.P."/>
        </authorList>
    </citation>
    <scope>NUCLEOTIDE SEQUENCE [LARGE SCALE GENOMIC DNA]</scope>
    <source>
        <strain evidence="2 3">NRRL 2792</strain>
    </source>
</reference>
<evidence type="ECO:0000256" key="1">
    <source>
        <dbReference type="SAM" id="Phobius"/>
    </source>
</evidence>
<dbReference type="RefSeq" id="WP_144001331.1">
    <property type="nucleotide sequence ID" value="NZ_CP040916.1"/>
</dbReference>
<protein>
    <submittedName>
        <fullName evidence="2">Uncharacterized protein</fullName>
    </submittedName>
</protein>
<proteinExistence type="predicted"/>